<dbReference type="PANTHER" id="PTHR48090:SF7">
    <property type="entry name" value="RFBJ PROTEIN"/>
    <property type="match status" value="1"/>
</dbReference>
<feature type="domain" description="Glycosyltransferase 2-like" evidence="1">
    <location>
        <begin position="5"/>
        <end position="117"/>
    </location>
</feature>
<evidence type="ECO:0000313" key="2">
    <source>
        <dbReference type="EMBL" id="GAI51047.1"/>
    </source>
</evidence>
<evidence type="ECO:0000259" key="1">
    <source>
        <dbReference type="Pfam" id="PF00535"/>
    </source>
</evidence>
<dbReference type="SUPFAM" id="SSF53448">
    <property type="entry name" value="Nucleotide-diphospho-sugar transferases"/>
    <property type="match status" value="1"/>
</dbReference>
<gene>
    <name evidence="2" type="ORF">S06H3_57952</name>
</gene>
<dbReference type="Gene3D" id="3.90.550.10">
    <property type="entry name" value="Spore Coat Polysaccharide Biosynthesis Protein SpsA, Chain A"/>
    <property type="match status" value="1"/>
</dbReference>
<protein>
    <recommendedName>
        <fullName evidence="1">Glycosyltransferase 2-like domain-containing protein</fullName>
    </recommendedName>
</protein>
<dbReference type="InterPro" id="IPR050256">
    <property type="entry name" value="Glycosyltransferase_2"/>
</dbReference>
<proteinExistence type="predicted"/>
<sequence length="119" mass="13213">MIKLSVIIPVFNERQTIGQILDEVKKVELEKEIIVVDDGSTDGTRKILGELNDPAVKVLYHSENRGKGGAIKTAQTRVSGDVVIIQDADLEYRPEDYPKLIKPIEDGFADVVYGSRFLA</sequence>
<dbReference type="EMBL" id="BARV01037460">
    <property type="protein sequence ID" value="GAI51047.1"/>
    <property type="molecule type" value="Genomic_DNA"/>
</dbReference>
<dbReference type="InterPro" id="IPR029044">
    <property type="entry name" value="Nucleotide-diphossugar_trans"/>
</dbReference>
<dbReference type="Pfam" id="PF00535">
    <property type="entry name" value="Glycos_transf_2"/>
    <property type="match status" value="1"/>
</dbReference>
<feature type="non-terminal residue" evidence="2">
    <location>
        <position position="119"/>
    </location>
</feature>
<accession>X1P422</accession>
<dbReference type="PANTHER" id="PTHR48090">
    <property type="entry name" value="UNDECAPRENYL-PHOSPHATE 4-DEOXY-4-FORMAMIDO-L-ARABINOSE TRANSFERASE-RELATED"/>
    <property type="match status" value="1"/>
</dbReference>
<dbReference type="InterPro" id="IPR001173">
    <property type="entry name" value="Glyco_trans_2-like"/>
</dbReference>
<comment type="caution">
    <text evidence="2">The sequence shown here is derived from an EMBL/GenBank/DDBJ whole genome shotgun (WGS) entry which is preliminary data.</text>
</comment>
<organism evidence="2">
    <name type="scientific">marine sediment metagenome</name>
    <dbReference type="NCBI Taxonomy" id="412755"/>
    <lineage>
        <taxon>unclassified sequences</taxon>
        <taxon>metagenomes</taxon>
        <taxon>ecological metagenomes</taxon>
    </lineage>
</organism>
<reference evidence="2" key="1">
    <citation type="journal article" date="2014" name="Front. Microbiol.">
        <title>High frequency of phylogenetically diverse reductive dehalogenase-homologous genes in deep subseafloor sedimentary metagenomes.</title>
        <authorList>
            <person name="Kawai M."/>
            <person name="Futagami T."/>
            <person name="Toyoda A."/>
            <person name="Takaki Y."/>
            <person name="Nishi S."/>
            <person name="Hori S."/>
            <person name="Arai W."/>
            <person name="Tsubouchi T."/>
            <person name="Morono Y."/>
            <person name="Uchiyama I."/>
            <person name="Ito T."/>
            <person name="Fujiyama A."/>
            <person name="Inagaki F."/>
            <person name="Takami H."/>
        </authorList>
    </citation>
    <scope>NUCLEOTIDE SEQUENCE</scope>
    <source>
        <strain evidence="2">Expedition CK06-06</strain>
    </source>
</reference>
<name>X1P422_9ZZZZ</name>
<dbReference type="CDD" id="cd04179">
    <property type="entry name" value="DPM_DPG-synthase_like"/>
    <property type="match status" value="1"/>
</dbReference>
<dbReference type="AlphaFoldDB" id="X1P422"/>